<protein>
    <submittedName>
        <fullName evidence="1">Uncharacterized protein</fullName>
    </submittedName>
</protein>
<dbReference type="AlphaFoldDB" id="A0A383BI49"/>
<organism evidence="1">
    <name type="scientific">marine metagenome</name>
    <dbReference type="NCBI Taxonomy" id="408172"/>
    <lineage>
        <taxon>unclassified sequences</taxon>
        <taxon>metagenomes</taxon>
        <taxon>ecological metagenomes</taxon>
    </lineage>
</organism>
<evidence type="ECO:0000313" key="1">
    <source>
        <dbReference type="EMBL" id="SVE19817.1"/>
    </source>
</evidence>
<gene>
    <name evidence="1" type="ORF">METZ01_LOCUS472671</name>
</gene>
<reference evidence="1" key="1">
    <citation type="submission" date="2018-05" db="EMBL/GenBank/DDBJ databases">
        <authorList>
            <person name="Lanie J.A."/>
            <person name="Ng W.-L."/>
            <person name="Kazmierczak K.M."/>
            <person name="Andrzejewski T.M."/>
            <person name="Davidsen T.M."/>
            <person name="Wayne K.J."/>
            <person name="Tettelin H."/>
            <person name="Glass J.I."/>
            <person name="Rusch D."/>
            <person name="Podicherti R."/>
            <person name="Tsui H.-C.T."/>
            <person name="Winkler M.E."/>
        </authorList>
    </citation>
    <scope>NUCLEOTIDE SEQUENCE</scope>
</reference>
<sequence>KGPPAIRIGDEIELPDTITGEINAYKVTGLKKYDYEMGEENKFAIFVKEYGKENTVHKLSKGEELFFDFYSKNDGRWISYYTEVTHSELKSGRSDELSNQFLNILNCNGIYLNNYKKDYIVIGIDKNTVHEKISSGSRLKSINRKHIDGEPLSYVHRSLKNSINKIVRFVMIDINDQKIEFDMKISEYSVTKINIWTINPRTESRVGYVVDKNFSVLPKIVTLRSLDTSEKVTYTEHRL</sequence>
<accession>A0A383BI49</accession>
<dbReference type="EMBL" id="UINC01200778">
    <property type="protein sequence ID" value="SVE19817.1"/>
    <property type="molecule type" value="Genomic_DNA"/>
</dbReference>
<proteinExistence type="predicted"/>
<feature type="non-terminal residue" evidence="1">
    <location>
        <position position="1"/>
    </location>
</feature>
<name>A0A383BI49_9ZZZZ</name>